<feature type="compositionally biased region" description="Polar residues" evidence="2">
    <location>
        <begin position="106"/>
        <end position="118"/>
    </location>
</feature>
<dbReference type="KEGG" id="tpal:117651806"/>
<evidence type="ECO:0000256" key="1">
    <source>
        <dbReference type="SAM" id="Coils"/>
    </source>
</evidence>
<keyword evidence="3" id="KW-1185">Reference proteome</keyword>
<dbReference type="RefSeq" id="XP_034252054.1">
    <property type="nucleotide sequence ID" value="XM_034396163.1"/>
</dbReference>
<proteinExistence type="predicted"/>
<evidence type="ECO:0000313" key="4">
    <source>
        <dbReference type="RefSeq" id="XP_034252054.1"/>
    </source>
</evidence>
<feature type="coiled-coil region" evidence="1">
    <location>
        <begin position="20"/>
        <end position="47"/>
    </location>
</feature>
<accession>A0A6P9A4A0</accession>
<protein>
    <submittedName>
        <fullName evidence="4">Uncharacterized protein LOC117651806</fullName>
    </submittedName>
</protein>
<sequence>MSEESDETEMTGHHEEFDFALSDEYKINELKLEVEELKKELTRRKQREMHLMWHCMMYRIALRYAPGGSSTLRDTLDAFHENPQRFHSCCCCETEDLTKLVKAQRSENTGQEKSSKSTSELDDYDCSNCKNDSLIMQLNESV</sequence>
<dbReference type="GeneID" id="117651806"/>
<feature type="region of interest" description="Disordered" evidence="2">
    <location>
        <begin position="104"/>
        <end position="123"/>
    </location>
</feature>
<dbReference type="InParanoid" id="A0A6P9A4A0"/>
<evidence type="ECO:0000256" key="2">
    <source>
        <dbReference type="SAM" id="MobiDB-lite"/>
    </source>
</evidence>
<dbReference type="Proteomes" id="UP000515158">
    <property type="component" value="Unplaced"/>
</dbReference>
<organism evidence="4">
    <name type="scientific">Thrips palmi</name>
    <name type="common">Melon thrips</name>
    <dbReference type="NCBI Taxonomy" id="161013"/>
    <lineage>
        <taxon>Eukaryota</taxon>
        <taxon>Metazoa</taxon>
        <taxon>Ecdysozoa</taxon>
        <taxon>Arthropoda</taxon>
        <taxon>Hexapoda</taxon>
        <taxon>Insecta</taxon>
        <taxon>Pterygota</taxon>
        <taxon>Neoptera</taxon>
        <taxon>Paraneoptera</taxon>
        <taxon>Thysanoptera</taxon>
        <taxon>Terebrantia</taxon>
        <taxon>Thripoidea</taxon>
        <taxon>Thripidae</taxon>
        <taxon>Thrips</taxon>
    </lineage>
</organism>
<evidence type="ECO:0000313" key="3">
    <source>
        <dbReference type="Proteomes" id="UP000515158"/>
    </source>
</evidence>
<reference evidence="4" key="1">
    <citation type="submission" date="2025-08" db="UniProtKB">
        <authorList>
            <consortium name="RefSeq"/>
        </authorList>
    </citation>
    <scope>IDENTIFICATION</scope>
    <source>
        <tissue evidence="4">Total insect</tissue>
    </source>
</reference>
<gene>
    <name evidence="4" type="primary">LOC117651806</name>
</gene>
<dbReference type="AlphaFoldDB" id="A0A6P9A4A0"/>
<name>A0A6P9A4A0_THRPL</name>
<keyword evidence="1" id="KW-0175">Coiled coil</keyword>